<sequence length="51" mass="6135">MDHGLEKKVERLRKDLYELYKEDPTNPEVVKLSQELDELLNLLHKMDMHLS</sequence>
<dbReference type="EMBL" id="JADZSC010000001">
    <property type="protein sequence ID" value="MBH0229199.1"/>
    <property type="molecule type" value="Genomic_DNA"/>
</dbReference>
<dbReference type="Pfam" id="PF09388">
    <property type="entry name" value="SpoOE-like"/>
    <property type="match status" value="1"/>
</dbReference>
<dbReference type="InterPro" id="IPR037208">
    <property type="entry name" value="Spo0E-like_sf"/>
</dbReference>
<accession>A0A931MUE7</accession>
<dbReference type="Proteomes" id="UP000614490">
    <property type="component" value="Unassembled WGS sequence"/>
</dbReference>
<dbReference type="GO" id="GO:0043937">
    <property type="term" value="P:regulation of sporulation"/>
    <property type="evidence" value="ECO:0007669"/>
    <property type="project" value="InterPro"/>
</dbReference>
<evidence type="ECO:0000313" key="1">
    <source>
        <dbReference type="EMBL" id="MBH0229199.1"/>
    </source>
</evidence>
<protein>
    <submittedName>
        <fullName evidence="1">Aspartyl-phosphate phosphatase Spo0E family protein</fullName>
    </submittedName>
</protein>
<dbReference type="Gene3D" id="4.10.280.10">
    <property type="entry name" value="Helix-loop-helix DNA-binding domain"/>
    <property type="match status" value="1"/>
</dbReference>
<gene>
    <name evidence="1" type="ORF">H0267_03135</name>
</gene>
<evidence type="ECO:0000313" key="2">
    <source>
        <dbReference type="Proteomes" id="UP000614490"/>
    </source>
</evidence>
<comment type="caution">
    <text evidence="1">The sequence shown here is derived from an EMBL/GenBank/DDBJ whole genome shotgun (WGS) entry which is preliminary data.</text>
</comment>
<reference evidence="1 2" key="1">
    <citation type="journal article" date="2005" name="Int. J. Syst. Evol. Microbiol.">
        <title>Halobacillus yeomjeoni sp. nov., isolated from a marine solar saltern in Korea.</title>
        <authorList>
            <person name="Yoon J.H."/>
            <person name="Kang S.J."/>
            <person name="Lee C.H."/>
            <person name="Oh H.W."/>
            <person name="Oh T.K."/>
        </authorList>
    </citation>
    <scope>NUCLEOTIDE SEQUENCE [LARGE SCALE GENOMIC DNA]</scope>
    <source>
        <strain evidence="1 2">KCTC 3957</strain>
    </source>
</reference>
<name>A0A931MUE7_9BACI</name>
<dbReference type="InterPro" id="IPR018540">
    <property type="entry name" value="Spo0E-like"/>
</dbReference>
<organism evidence="1 2">
    <name type="scientific">Halobacillus yeomjeoni</name>
    <dbReference type="NCBI Taxonomy" id="311194"/>
    <lineage>
        <taxon>Bacteria</taxon>
        <taxon>Bacillati</taxon>
        <taxon>Bacillota</taxon>
        <taxon>Bacilli</taxon>
        <taxon>Bacillales</taxon>
        <taxon>Bacillaceae</taxon>
        <taxon>Halobacillus</taxon>
    </lineage>
</organism>
<dbReference type="AlphaFoldDB" id="A0A931MUE7"/>
<dbReference type="RefSeq" id="WP_197315823.1">
    <property type="nucleotide sequence ID" value="NZ_JADZSC010000001.1"/>
</dbReference>
<dbReference type="GO" id="GO:0046983">
    <property type="term" value="F:protein dimerization activity"/>
    <property type="evidence" value="ECO:0007669"/>
    <property type="project" value="InterPro"/>
</dbReference>
<proteinExistence type="predicted"/>
<dbReference type="InterPro" id="IPR036638">
    <property type="entry name" value="HLH_DNA-bd_sf"/>
</dbReference>
<keyword evidence="2" id="KW-1185">Reference proteome</keyword>
<dbReference type="SUPFAM" id="SSF140500">
    <property type="entry name" value="BAS1536-like"/>
    <property type="match status" value="1"/>
</dbReference>